<dbReference type="OMA" id="SHVWIEI"/>
<protein>
    <submittedName>
        <fullName evidence="1">(wild Malaysian banana) hypothetical protein</fullName>
    </submittedName>
</protein>
<dbReference type="InterPro" id="IPR036047">
    <property type="entry name" value="F-box-like_dom_sf"/>
</dbReference>
<evidence type="ECO:0000313" key="1">
    <source>
        <dbReference type="EMBL" id="CAG1842906.1"/>
    </source>
</evidence>
<dbReference type="SUPFAM" id="SSF117281">
    <property type="entry name" value="Kelch motif"/>
    <property type="match status" value="1"/>
</dbReference>
<sequence>MGMHGKHQQQGGEEEAEGTLHGDVLDAVISRVSALDLLPASRVSKAWRAAVVSSVRHSPRRPPPWLVLYLQGRRGTATTHAFDPLSRSWRSITRVPWCSFPAGLHSPAPQVSTYACSQRGGTRLYALSPSGLALARDPFSTVWRELEAPRYWRTDPVVALVGPHVVVAGGTSEFEDDANSVDVHDACSGGWEASEPMPEAFGWSSAFSAAANGKRLYVMDKWFPFTASWFDPAAKRWGPTRRVSIPDPTVRHAALGFGNGRLLLAGAGGSGTGAGWRAESVRLWAVDEETLQVEEEVGRMPREMVEGLVDDAGWGLWSIGFLSEGDYAYVYNPSYLGEFFLCEFEEGGGCRWERILRPTCVEARPMHRVVFGCSEVSMDDLKTAAN</sequence>
<evidence type="ECO:0000313" key="3">
    <source>
        <dbReference type="Proteomes" id="UP000012960"/>
    </source>
</evidence>
<organism evidence="2 3">
    <name type="scientific">Musa acuminata subsp. malaccensis</name>
    <name type="common">Wild banana</name>
    <name type="synonym">Musa malaccensis</name>
    <dbReference type="NCBI Taxonomy" id="214687"/>
    <lineage>
        <taxon>Eukaryota</taxon>
        <taxon>Viridiplantae</taxon>
        <taxon>Streptophyta</taxon>
        <taxon>Embryophyta</taxon>
        <taxon>Tracheophyta</taxon>
        <taxon>Spermatophyta</taxon>
        <taxon>Magnoliopsida</taxon>
        <taxon>Liliopsida</taxon>
        <taxon>Zingiberales</taxon>
        <taxon>Musaceae</taxon>
        <taxon>Musa</taxon>
    </lineage>
</organism>
<dbReference type="PANTHER" id="PTHR24414">
    <property type="entry name" value="F-BOX/KELCH-REPEAT PROTEIN SKIP4"/>
    <property type="match status" value="1"/>
</dbReference>
<dbReference type="InterPro" id="IPR015915">
    <property type="entry name" value="Kelch-typ_b-propeller"/>
</dbReference>
<dbReference type="AlphaFoldDB" id="A0A804IS31"/>
<dbReference type="SUPFAM" id="SSF81383">
    <property type="entry name" value="F-box domain"/>
    <property type="match status" value="1"/>
</dbReference>
<dbReference type="PANTHER" id="PTHR24414:SF44">
    <property type="entry name" value="F-BOX DOMAIN-CONTAINING PROTEIN"/>
    <property type="match status" value="1"/>
</dbReference>
<dbReference type="EMBL" id="HG996469">
    <property type="protein sequence ID" value="CAG1842906.1"/>
    <property type="molecule type" value="Genomic_DNA"/>
</dbReference>
<dbReference type="EnsemblPlants" id="Ma04_t20980.1">
    <property type="protein sequence ID" value="Ma04_p20980.1"/>
    <property type="gene ID" value="Ma04_g20980"/>
</dbReference>
<proteinExistence type="predicted"/>
<reference evidence="2" key="2">
    <citation type="submission" date="2021-05" db="UniProtKB">
        <authorList>
            <consortium name="EnsemblPlants"/>
        </authorList>
    </citation>
    <scope>IDENTIFICATION</scope>
    <source>
        <strain evidence="2">subsp. malaccensis</strain>
    </source>
</reference>
<dbReference type="Proteomes" id="UP000012960">
    <property type="component" value="Unplaced"/>
</dbReference>
<dbReference type="InterPro" id="IPR050354">
    <property type="entry name" value="F-box/kelch-repeat_ARATH"/>
</dbReference>
<accession>A0A804IS31</accession>
<dbReference type="Gramene" id="Ma04_t20980.1">
    <property type="protein sequence ID" value="Ma04_p20980.1"/>
    <property type="gene ID" value="Ma04_g20980"/>
</dbReference>
<dbReference type="OrthoDB" id="1854110at2759"/>
<name>A0A804IS31_MUSAM</name>
<dbReference type="Gene3D" id="2.120.10.80">
    <property type="entry name" value="Kelch-type beta propeller"/>
    <property type="match status" value="1"/>
</dbReference>
<evidence type="ECO:0000313" key="2">
    <source>
        <dbReference type="EnsemblPlants" id="Ma04_p20980.1"/>
    </source>
</evidence>
<gene>
    <name evidence="1" type="ORF">GSMUA_127010.1</name>
</gene>
<dbReference type="FunCoup" id="A0A804IS31">
    <property type="interactions" value="2737"/>
</dbReference>
<reference evidence="1" key="1">
    <citation type="submission" date="2021-03" db="EMBL/GenBank/DDBJ databases">
        <authorList>
            <consortium name="Genoscope - CEA"/>
            <person name="William W."/>
        </authorList>
    </citation>
    <scope>NUCLEOTIDE SEQUENCE</scope>
    <source>
        <strain evidence="1">Doubled-haploid Pahang</strain>
    </source>
</reference>
<keyword evidence="3" id="KW-1185">Reference proteome</keyword>
<dbReference type="InParanoid" id="A0A804IS31"/>